<dbReference type="InterPro" id="IPR052340">
    <property type="entry name" value="RNase_Y/CdgJ"/>
</dbReference>
<dbReference type="Pfam" id="PF08668">
    <property type="entry name" value="HDOD"/>
    <property type="match status" value="1"/>
</dbReference>
<dbReference type="SUPFAM" id="SSF109604">
    <property type="entry name" value="HD-domain/PDEase-like"/>
    <property type="match status" value="1"/>
</dbReference>
<organism evidence="2 3">
    <name type="scientific">Thiospirillum jenense</name>
    <dbReference type="NCBI Taxonomy" id="1653858"/>
    <lineage>
        <taxon>Bacteria</taxon>
        <taxon>Pseudomonadati</taxon>
        <taxon>Pseudomonadota</taxon>
        <taxon>Gammaproteobacteria</taxon>
        <taxon>Chromatiales</taxon>
        <taxon>Chromatiaceae</taxon>
        <taxon>Thiospirillum</taxon>
    </lineage>
</organism>
<evidence type="ECO:0000259" key="1">
    <source>
        <dbReference type="PROSITE" id="PS51833"/>
    </source>
</evidence>
<dbReference type="RefSeq" id="WP_182584528.1">
    <property type="nucleotide sequence ID" value="NZ_JABVCQ010000029.1"/>
</dbReference>
<dbReference type="PANTHER" id="PTHR33525:SF4">
    <property type="entry name" value="CYCLIC DI-GMP PHOSPHODIESTERASE CDGJ"/>
    <property type="match status" value="1"/>
</dbReference>
<dbReference type="PANTHER" id="PTHR33525">
    <property type="match status" value="1"/>
</dbReference>
<feature type="non-terminal residue" evidence="2">
    <location>
        <position position="1"/>
    </location>
</feature>
<dbReference type="InterPro" id="IPR035919">
    <property type="entry name" value="EAL_sf"/>
</dbReference>
<dbReference type="InterPro" id="IPR013976">
    <property type="entry name" value="HDOD"/>
</dbReference>
<dbReference type="AlphaFoldDB" id="A0A839HK71"/>
<dbReference type="EMBL" id="JABVCQ010000029">
    <property type="protein sequence ID" value="MBB1126899.1"/>
    <property type="molecule type" value="Genomic_DNA"/>
</dbReference>
<feature type="domain" description="HDOD" evidence="1">
    <location>
        <begin position="127"/>
        <end position="312"/>
    </location>
</feature>
<dbReference type="PROSITE" id="PS51833">
    <property type="entry name" value="HDOD"/>
    <property type="match status" value="1"/>
</dbReference>
<gene>
    <name evidence="2" type="ORF">HUK38_11790</name>
</gene>
<protein>
    <submittedName>
        <fullName evidence="2">HDOD domain-containing protein</fullName>
    </submittedName>
</protein>
<keyword evidence="3" id="KW-1185">Reference proteome</keyword>
<comment type="caution">
    <text evidence="2">The sequence shown here is derived from an EMBL/GenBank/DDBJ whole genome shotgun (WGS) entry which is preliminary data.</text>
</comment>
<dbReference type="Gene3D" id="3.20.20.450">
    <property type="entry name" value="EAL domain"/>
    <property type="match status" value="1"/>
</dbReference>
<proteinExistence type="predicted"/>
<reference evidence="2 3" key="1">
    <citation type="journal article" date="2020" name="Arch. Microbiol.">
        <title>The genome sequence of the giant phototrophic gammaproteobacterium Thiospirillum jenense gives insight into its physiological properties and phylogenetic relationships.</title>
        <authorList>
            <person name="Imhoff J.F."/>
            <person name="Meyer T.E."/>
            <person name="Kyndt J.A."/>
        </authorList>
    </citation>
    <scope>NUCLEOTIDE SEQUENCE [LARGE SCALE GENOMIC DNA]</scope>
    <source>
        <strain evidence="2 3">DSM 216</strain>
    </source>
</reference>
<evidence type="ECO:0000313" key="2">
    <source>
        <dbReference type="EMBL" id="MBB1126899.1"/>
    </source>
</evidence>
<accession>A0A839HK71</accession>
<sequence>HNPILSTLPANQCTLELSPDIVIDAELFAFLQTHKQEGFCIALDSRHVLTQPDYAVRIADFIKVDVLHDDPAQLRGQLIEKMPKCNHALIATKVETADTYHLCQGLGFNYFQGFYLSFPNVIAGQRLEGNKLALIKLLDLLQQPQSTTEEMTRLVSSDAALSLEMLKLINSPRFRRPQPIESVRQAVLLLGRSEIRRLTLLLSLRNLATGPMSMEQTLIRARMAAHLAPILNRADEAERFFTLGLLSTIDRLFGIPIVEIVRKMRLTSEIREALLDRNGPLAIVIDILDAFEQPDIPLPDDLAVTPEILGQLYFTSVSEAHSDLAHLTDEPIE</sequence>
<name>A0A839HK71_9GAMM</name>
<evidence type="ECO:0000313" key="3">
    <source>
        <dbReference type="Proteomes" id="UP000548632"/>
    </source>
</evidence>
<dbReference type="SUPFAM" id="SSF141868">
    <property type="entry name" value="EAL domain-like"/>
    <property type="match status" value="1"/>
</dbReference>
<dbReference type="Gene3D" id="1.10.3210.10">
    <property type="entry name" value="Hypothetical protein af1432"/>
    <property type="match status" value="1"/>
</dbReference>
<dbReference type="Proteomes" id="UP000548632">
    <property type="component" value="Unassembled WGS sequence"/>
</dbReference>